<gene>
    <name evidence="2" type="ORF">D0Z07_2359</name>
</gene>
<comment type="caution">
    <text evidence="2">The sequence shown here is derived from an EMBL/GenBank/DDBJ whole genome shotgun (WGS) entry which is preliminary data.</text>
</comment>
<organism evidence="2 3">
    <name type="scientific">Hyphodiscus hymeniophilus</name>
    <dbReference type="NCBI Taxonomy" id="353542"/>
    <lineage>
        <taxon>Eukaryota</taxon>
        <taxon>Fungi</taxon>
        <taxon>Dikarya</taxon>
        <taxon>Ascomycota</taxon>
        <taxon>Pezizomycotina</taxon>
        <taxon>Leotiomycetes</taxon>
        <taxon>Helotiales</taxon>
        <taxon>Hyphodiscaceae</taxon>
        <taxon>Hyphodiscus</taxon>
    </lineage>
</organism>
<keyword evidence="3" id="KW-1185">Reference proteome</keyword>
<reference evidence="2" key="1">
    <citation type="submission" date="2019-07" db="EMBL/GenBank/DDBJ databases">
        <title>Hyphodiscus hymeniophilus genome sequencing and assembly.</title>
        <authorList>
            <person name="Kramer G."/>
            <person name="Nodwell J."/>
        </authorList>
    </citation>
    <scope>NUCLEOTIDE SEQUENCE</scope>
    <source>
        <strain evidence="2">ATCC 34498</strain>
    </source>
</reference>
<name>A0A9P6VPC2_9HELO</name>
<sequence>MSSSEKLHFPTFHHELLSQSYWNAGDDLGRMKVVISEGRSGQDIGFEVMKNIVSFSFQHAPLAIAWPNPAMFRRPQPAVSTGPIEGRGGHFRHHGSMDHQNVVAKEYDPFTEPSRWKEESA</sequence>
<evidence type="ECO:0000313" key="2">
    <source>
        <dbReference type="EMBL" id="KAG0651172.1"/>
    </source>
</evidence>
<protein>
    <submittedName>
        <fullName evidence="2">Uncharacterized protein</fullName>
    </submittedName>
</protein>
<accession>A0A9P6VPC2</accession>
<dbReference type="Proteomes" id="UP000785200">
    <property type="component" value="Unassembled WGS sequence"/>
</dbReference>
<dbReference type="EMBL" id="VNKQ01000005">
    <property type="protein sequence ID" value="KAG0651172.1"/>
    <property type="molecule type" value="Genomic_DNA"/>
</dbReference>
<feature type="region of interest" description="Disordered" evidence="1">
    <location>
        <begin position="76"/>
        <end position="121"/>
    </location>
</feature>
<evidence type="ECO:0000313" key="3">
    <source>
        <dbReference type="Proteomes" id="UP000785200"/>
    </source>
</evidence>
<proteinExistence type="predicted"/>
<evidence type="ECO:0000256" key="1">
    <source>
        <dbReference type="SAM" id="MobiDB-lite"/>
    </source>
</evidence>
<dbReference type="AlphaFoldDB" id="A0A9P6VPC2"/>
<dbReference type="OrthoDB" id="5417628at2759"/>